<dbReference type="PROSITE" id="PS51686">
    <property type="entry name" value="SAM_MT_RSMB_NOP"/>
    <property type="match status" value="1"/>
</dbReference>
<keyword evidence="3 6" id="KW-0949">S-adenosyl-L-methionine</keyword>
<reference evidence="9" key="1">
    <citation type="journal article" date="2017" name="Nat. Commun.">
        <title>The asparagus genome sheds light on the origin and evolution of a young Y chromosome.</title>
        <authorList>
            <person name="Harkess A."/>
            <person name="Zhou J."/>
            <person name="Xu C."/>
            <person name="Bowers J.E."/>
            <person name="Van der Hulst R."/>
            <person name="Ayyampalayam S."/>
            <person name="Mercati F."/>
            <person name="Riccardi P."/>
            <person name="McKain M.R."/>
            <person name="Kakrana A."/>
            <person name="Tang H."/>
            <person name="Ray J."/>
            <person name="Groenendijk J."/>
            <person name="Arikit S."/>
            <person name="Mathioni S.M."/>
            <person name="Nakano M."/>
            <person name="Shan H."/>
            <person name="Telgmann-Rauber A."/>
            <person name="Kanno A."/>
            <person name="Yue Z."/>
            <person name="Chen H."/>
            <person name="Li W."/>
            <person name="Chen Y."/>
            <person name="Xu X."/>
            <person name="Zhang Y."/>
            <person name="Luo S."/>
            <person name="Chen H."/>
            <person name="Gao J."/>
            <person name="Mao Z."/>
            <person name="Pires J.C."/>
            <person name="Luo M."/>
            <person name="Kudrna D."/>
            <person name="Wing R.A."/>
            <person name="Meyers B.C."/>
            <person name="Yi K."/>
            <person name="Kong H."/>
            <person name="Lavrijsen P."/>
            <person name="Sunseri F."/>
            <person name="Falavigna A."/>
            <person name="Ye Y."/>
            <person name="Leebens-Mack J.H."/>
            <person name="Chen G."/>
        </authorList>
    </citation>
    <scope>NUCLEOTIDE SEQUENCE [LARGE SCALE GENOMIC DNA]</scope>
    <source>
        <strain evidence="9">cv. DH0086</strain>
    </source>
</reference>
<dbReference type="Gene3D" id="3.30.70.1170">
    <property type="entry name" value="Sun protein, domain 3"/>
    <property type="match status" value="1"/>
</dbReference>
<dbReference type="SMR" id="A0A5P1FS06"/>
<feature type="binding site" evidence="6">
    <location>
        <position position="240"/>
    </location>
    <ligand>
        <name>S-adenosyl-L-methionine</name>
        <dbReference type="ChEBI" id="CHEBI:59789"/>
    </ligand>
</feature>
<feature type="binding site" evidence="6">
    <location>
        <begin position="216"/>
        <end position="222"/>
    </location>
    <ligand>
        <name>S-adenosyl-L-methionine</name>
        <dbReference type="ChEBI" id="CHEBI:59789"/>
    </ligand>
</feature>
<dbReference type="GO" id="GO:0003729">
    <property type="term" value="F:mRNA binding"/>
    <property type="evidence" value="ECO:0007669"/>
    <property type="project" value="EnsemblPlants"/>
</dbReference>
<dbReference type="InterPro" id="IPR023267">
    <property type="entry name" value="RCMT"/>
</dbReference>
<evidence type="ECO:0000256" key="4">
    <source>
        <dbReference type="ARBA" id="ARBA00022884"/>
    </source>
</evidence>
<feature type="active site" description="Nucleophile" evidence="6">
    <location>
        <position position="349"/>
    </location>
</feature>
<dbReference type="GO" id="GO:0008173">
    <property type="term" value="F:RNA methyltransferase activity"/>
    <property type="evidence" value="ECO:0007669"/>
    <property type="project" value="InterPro"/>
</dbReference>
<evidence type="ECO:0000256" key="3">
    <source>
        <dbReference type="ARBA" id="ARBA00022691"/>
    </source>
</evidence>
<evidence type="ECO:0000313" key="8">
    <source>
        <dbReference type="EMBL" id="ONK80882.1"/>
    </source>
</evidence>
<dbReference type="InterPro" id="IPR001678">
    <property type="entry name" value="MeTrfase_RsmB-F_NOP2_dom"/>
</dbReference>
<dbReference type="InterPro" id="IPR049561">
    <property type="entry name" value="NSUN5_7_fdxn-like"/>
</dbReference>
<evidence type="ECO:0000256" key="1">
    <source>
        <dbReference type="ARBA" id="ARBA00022603"/>
    </source>
</evidence>
<dbReference type="PRINTS" id="PR02008">
    <property type="entry name" value="RCMTFAMILY"/>
</dbReference>
<name>A0A5P1FS06_ASPOF</name>
<evidence type="ECO:0000259" key="7">
    <source>
        <dbReference type="PROSITE" id="PS51686"/>
    </source>
</evidence>
<gene>
    <name evidence="8" type="ORF">A4U43_C01F22810</name>
</gene>
<evidence type="ECO:0000256" key="6">
    <source>
        <dbReference type="PROSITE-ProRule" id="PRU01023"/>
    </source>
</evidence>
<dbReference type="Pfam" id="PF01189">
    <property type="entry name" value="Methyltr_RsmB-F"/>
    <property type="match status" value="1"/>
</dbReference>
<feature type="binding site" evidence="6">
    <location>
        <position position="267"/>
    </location>
    <ligand>
        <name>S-adenosyl-L-methionine</name>
        <dbReference type="ChEBI" id="CHEBI:59789"/>
    </ligand>
</feature>
<dbReference type="Proteomes" id="UP000243459">
    <property type="component" value="Chromosome 1"/>
</dbReference>
<dbReference type="OMA" id="MNFYQHA"/>
<feature type="domain" description="SAM-dependent MTase RsmB/NOP-type" evidence="7">
    <location>
        <begin position="127"/>
        <end position="415"/>
    </location>
</feature>
<comment type="similarity">
    <text evidence="6">Belongs to the class I-like SAM-binding methyltransferase superfamily. RsmB/NOP family.</text>
</comment>
<dbReference type="AlphaFoldDB" id="A0A5P1FS06"/>
<dbReference type="EMBL" id="CM007381">
    <property type="protein sequence ID" value="ONK80882.1"/>
    <property type="molecule type" value="Genomic_DNA"/>
</dbReference>
<proteinExistence type="inferred from homology"/>
<dbReference type="GO" id="GO:0070475">
    <property type="term" value="P:rRNA base methylation"/>
    <property type="evidence" value="ECO:0007669"/>
    <property type="project" value="TreeGrafter"/>
</dbReference>
<dbReference type="InterPro" id="IPR048889">
    <property type="entry name" value="NSUN5_RCM1_N"/>
</dbReference>
<keyword evidence="2 6" id="KW-0808">Transferase</keyword>
<keyword evidence="4 6" id="KW-0694">RNA-binding</keyword>
<dbReference type="Pfam" id="PF21153">
    <property type="entry name" value="NSUN5_N"/>
    <property type="match status" value="1"/>
</dbReference>
<evidence type="ECO:0000256" key="5">
    <source>
        <dbReference type="ARBA" id="ARBA00053002"/>
    </source>
</evidence>
<dbReference type="Gene3D" id="3.40.50.150">
    <property type="entry name" value="Vaccinia Virus protein VP39"/>
    <property type="match status" value="1"/>
</dbReference>
<evidence type="ECO:0000256" key="2">
    <source>
        <dbReference type="ARBA" id="ARBA00022679"/>
    </source>
</evidence>
<dbReference type="SUPFAM" id="SSF53335">
    <property type="entry name" value="S-adenosyl-L-methionine-dependent methyltransferases"/>
    <property type="match status" value="1"/>
</dbReference>
<dbReference type="GO" id="GO:0005730">
    <property type="term" value="C:nucleolus"/>
    <property type="evidence" value="ECO:0007669"/>
    <property type="project" value="TreeGrafter"/>
</dbReference>
<keyword evidence="1 6" id="KW-0489">Methyltransferase</keyword>
<sequence>MRGETDLAHYNSGPWDRAGLASSNKLASSLLGPQSQTSELGLNVYRSSNSQANFSRKQCIEQQVEGENNKQEELIYVTSYDILFGQEVATSGAAEKFLMHSKNSLQSALAKLLVREKTKNIEDLLLKNHSPVCSKPRYVRVNTLKMDVETAVHGLESITKVAKDDMVPDLLKLPSGTDLHDHPLVTSGSVVVQGKASSMVAVALCPQPGWEVLDACAAPGNKTVHLAALMKGMGNIIACELHKERARLLEDTIRRTGAPNVNIFQGDFLDLDARDPKFSKIRAILLDPSCSGSGIARERLDYLLPSFKKGEDGDAANSQRVRNLAAFQTKALLHALSFPAVERVVYSTCSIHQAENEDVISSVLPFATSIGFELATPFPQWPHRGLPVFNGAEHLLRTDPTEETEGFFIALFARKSETNKSEEAPEESHIQKLPHPSTKKICRMRKPTPFLPLRKMLQYNAIPLLRHNRKRKRI</sequence>
<evidence type="ECO:0000313" key="9">
    <source>
        <dbReference type="Proteomes" id="UP000243459"/>
    </source>
</evidence>
<dbReference type="FunFam" id="3.40.50.150:FF:000164">
    <property type="entry name" value="Methyltransferase NSUN5, putative"/>
    <property type="match status" value="1"/>
</dbReference>
<dbReference type="Pfam" id="PF21148">
    <property type="entry name" value="NSUN5_fdxn-like"/>
    <property type="match status" value="1"/>
</dbReference>
<keyword evidence="9" id="KW-1185">Reference proteome</keyword>
<comment type="catalytic activity">
    <reaction evidence="5">
        <text>a cytidine in 25S rRNA + S-adenosyl-L-methionine = a 5-methylcytidine in 25S rRNA + S-adenosyl-L-homocysteine + H(+)</text>
        <dbReference type="Rhea" id="RHEA:47780"/>
        <dbReference type="Rhea" id="RHEA-COMP:11911"/>
        <dbReference type="Rhea" id="RHEA-COMP:11912"/>
        <dbReference type="ChEBI" id="CHEBI:15378"/>
        <dbReference type="ChEBI" id="CHEBI:57856"/>
        <dbReference type="ChEBI" id="CHEBI:59789"/>
        <dbReference type="ChEBI" id="CHEBI:74483"/>
        <dbReference type="ChEBI" id="CHEBI:82748"/>
    </reaction>
</comment>
<feature type="binding site" evidence="6">
    <location>
        <position position="287"/>
    </location>
    <ligand>
        <name>S-adenosyl-L-methionine</name>
        <dbReference type="ChEBI" id="CHEBI:59789"/>
    </ligand>
</feature>
<dbReference type="PANTHER" id="PTHR22807">
    <property type="entry name" value="NOP2 YEAST -RELATED NOL1/NOP2/FMU SUN DOMAIN-CONTAINING"/>
    <property type="match status" value="1"/>
</dbReference>
<dbReference type="InterPro" id="IPR049560">
    <property type="entry name" value="MeTrfase_RsmB-F_NOP2_cat"/>
</dbReference>
<protein>
    <recommendedName>
        <fullName evidence="7">SAM-dependent MTase RsmB/NOP-type domain-containing protein</fullName>
    </recommendedName>
</protein>
<dbReference type="InterPro" id="IPR029063">
    <property type="entry name" value="SAM-dependent_MTases_sf"/>
</dbReference>
<dbReference type="CDD" id="cd02440">
    <property type="entry name" value="AdoMet_MTases"/>
    <property type="match status" value="1"/>
</dbReference>
<accession>A0A5P1FS06</accession>
<organism evidence="8 9">
    <name type="scientific">Asparagus officinalis</name>
    <name type="common">Garden asparagus</name>
    <dbReference type="NCBI Taxonomy" id="4686"/>
    <lineage>
        <taxon>Eukaryota</taxon>
        <taxon>Viridiplantae</taxon>
        <taxon>Streptophyta</taxon>
        <taxon>Embryophyta</taxon>
        <taxon>Tracheophyta</taxon>
        <taxon>Spermatophyta</taxon>
        <taxon>Magnoliopsida</taxon>
        <taxon>Liliopsida</taxon>
        <taxon>Asparagales</taxon>
        <taxon>Asparagaceae</taxon>
        <taxon>Asparagoideae</taxon>
        <taxon>Asparagus</taxon>
    </lineage>
</organism>
<dbReference type="PANTHER" id="PTHR22807:SF4">
    <property type="entry name" value="28S RRNA (CYTOSINE-C(5))-METHYLTRANSFERASE"/>
    <property type="match status" value="1"/>
</dbReference>
<dbReference type="Gramene" id="ONK80882">
    <property type="protein sequence ID" value="ONK80882"/>
    <property type="gene ID" value="A4U43_C01F22810"/>
</dbReference>